<dbReference type="Pfam" id="PF02321">
    <property type="entry name" value="OEP"/>
    <property type="match status" value="1"/>
</dbReference>
<evidence type="ECO:0000256" key="3">
    <source>
        <dbReference type="ARBA" id="ARBA00022448"/>
    </source>
</evidence>
<evidence type="ECO:0000256" key="4">
    <source>
        <dbReference type="ARBA" id="ARBA00022452"/>
    </source>
</evidence>
<keyword evidence="11" id="KW-1185">Reference proteome</keyword>
<dbReference type="GO" id="GO:0015562">
    <property type="term" value="F:efflux transmembrane transporter activity"/>
    <property type="evidence" value="ECO:0007669"/>
    <property type="project" value="InterPro"/>
</dbReference>
<dbReference type="KEGG" id="sua:Saut_1331"/>
<dbReference type="GO" id="GO:0009279">
    <property type="term" value="C:cell outer membrane"/>
    <property type="evidence" value="ECO:0007669"/>
    <property type="project" value="UniProtKB-SubCell"/>
</dbReference>
<dbReference type="RefSeq" id="WP_013327132.1">
    <property type="nucleotide sequence ID" value="NC_014506.1"/>
</dbReference>
<evidence type="ECO:0000313" key="11">
    <source>
        <dbReference type="Proteomes" id="UP000007803"/>
    </source>
</evidence>
<comment type="subcellular location">
    <subcellularLocation>
        <location evidence="1">Cell outer membrane</location>
    </subcellularLocation>
</comment>
<proteinExistence type="inferred from homology"/>
<dbReference type="GO" id="GO:0015288">
    <property type="term" value="F:porin activity"/>
    <property type="evidence" value="ECO:0007669"/>
    <property type="project" value="TreeGrafter"/>
</dbReference>
<dbReference type="EMBL" id="CP002205">
    <property type="protein sequence ID" value="ADN09379.1"/>
    <property type="molecule type" value="Genomic_DNA"/>
</dbReference>
<comment type="similarity">
    <text evidence="2">Belongs to the outer membrane factor (OMF) (TC 1.B.17) family.</text>
</comment>
<evidence type="ECO:0000256" key="5">
    <source>
        <dbReference type="ARBA" id="ARBA00022692"/>
    </source>
</evidence>
<dbReference type="PANTHER" id="PTHR30026:SF20">
    <property type="entry name" value="OUTER MEMBRANE PROTEIN TOLC"/>
    <property type="match status" value="1"/>
</dbReference>
<evidence type="ECO:0000256" key="2">
    <source>
        <dbReference type="ARBA" id="ARBA00007613"/>
    </source>
</evidence>
<dbReference type="InterPro" id="IPR051906">
    <property type="entry name" value="TolC-like"/>
</dbReference>
<keyword evidence="4" id="KW-1134">Transmembrane beta strand</keyword>
<name>E0UTT5_SULAO</name>
<keyword evidence="3" id="KW-0813">Transport</keyword>
<feature type="coiled-coil region" evidence="8">
    <location>
        <begin position="367"/>
        <end position="401"/>
    </location>
</feature>
<evidence type="ECO:0000256" key="7">
    <source>
        <dbReference type="ARBA" id="ARBA00023237"/>
    </source>
</evidence>
<dbReference type="eggNOG" id="COG1538">
    <property type="taxonomic scope" value="Bacteria"/>
</dbReference>
<feature type="chain" id="PRO_5003141439" evidence="9">
    <location>
        <begin position="22"/>
        <end position="448"/>
    </location>
</feature>
<keyword evidence="9" id="KW-0732">Signal</keyword>
<keyword evidence="5" id="KW-0812">Transmembrane</keyword>
<organism evidence="10 11">
    <name type="scientific">Sulfurimonas autotrophica (strain ATCC BAA-671 / DSM 16294 / JCM 11897 / OK10)</name>
    <dbReference type="NCBI Taxonomy" id="563040"/>
    <lineage>
        <taxon>Bacteria</taxon>
        <taxon>Pseudomonadati</taxon>
        <taxon>Campylobacterota</taxon>
        <taxon>Epsilonproteobacteria</taxon>
        <taxon>Campylobacterales</taxon>
        <taxon>Sulfurimonadaceae</taxon>
        <taxon>Sulfurimonas</taxon>
    </lineage>
</organism>
<keyword evidence="7" id="KW-0998">Cell outer membrane</keyword>
<dbReference type="GO" id="GO:1990281">
    <property type="term" value="C:efflux pump complex"/>
    <property type="evidence" value="ECO:0007669"/>
    <property type="project" value="TreeGrafter"/>
</dbReference>
<evidence type="ECO:0000256" key="1">
    <source>
        <dbReference type="ARBA" id="ARBA00004442"/>
    </source>
</evidence>
<keyword evidence="6" id="KW-0472">Membrane</keyword>
<keyword evidence="8" id="KW-0175">Coiled coil</keyword>
<accession>E0UTT5</accession>
<evidence type="ECO:0000313" key="10">
    <source>
        <dbReference type="EMBL" id="ADN09379.1"/>
    </source>
</evidence>
<evidence type="ECO:0000256" key="6">
    <source>
        <dbReference type="ARBA" id="ARBA00023136"/>
    </source>
</evidence>
<feature type="signal peptide" evidence="9">
    <location>
        <begin position="1"/>
        <end position="21"/>
    </location>
</feature>
<sequence>MKKIVGIFAFSLLLHASTSTTNTLTLDQALQLLKTKNLEIKAAKFDELSAKEDIDAISGKNWGKLTFTQDIARSNDAGNVFGFKLASREAVFRDFGFAQFGSINIDTPPDDLNYPGYKSFFQSKLKYEVPLFTGFMLSSYTDIMKKMQEMKSLDKSKIKTQKEYELKKSFYDMALLDSSIKNLNRILDNINILENTTKTMIDVGYAKKVDLLEVKAKKGNVERLLVQMNSNKKLLYHYISFLLNQKVDHIQTPAAEVAMPGMSDEEILDHNVDLKKAATGLKITKDMLSASQAAYYPTLGAFGEMSTADDTFLGDADKHKAYTIGARLSWNLFDGGIDAAKIEKSKIQKLKMRSQVELAKKGILLKIAKIRTEIEGVDVEIASLKKELDLANAIYENYEGRYKEKLVSMSDVIIKQSAQIEKILQLQIAQNKRTEKILALEKLANGEN</sequence>
<dbReference type="HOGENOM" id="CLU_012817_10_3_7"/>
<dbReference type="SUPFAM" id="SSF56954">
    <property type="entry name" value="Outer membrane efflux proteins (OEP)"/>
    <property type="match status" value="1"/>
</dbReference>
<evidence type="ECO:0000256" key="9">
    <source>
        <dbReference type="SAM" id="SignalP"/>
    </source>
</evidence>
<dbReference type="Proteomes" id="UP000007803">
    <property type="component" value="Chromosome"/>
</dbReference>
<dbReference type="Gene3D" id="1.20.1600.10">
    <property type="entry name" value="Outer membrane efflux proteins (OEP)"/>
    <property type="match status" value="1"/>
</dbReference>
<dbReference type="InterPro" id="IPR003423">
    <property type="entry name" value="OMP_efflux"/>
</dbReference>
<dbReference type="PANTHER" id="PTHR30026">
    <property type="entry name" value="OUTER MEMBRANE PROTEIN TOLC"/>
    <property type="match status" value="1"/>
</dbReference>
<dbReference type="OrthoDB" id="5372171at2"/>
<protein>
    <submittedName>
        <fullName evidence="10">Outer membrane efflux protein</fullName>
    </submittedName>
</protein>
<evidence type="ECO:0000256" key="8">
    <source>
        <dbReference type="SAM" id="Coils"/>
    </source>
</evidence>
<dbReference type="AlphaFoldDB" id="E0UTT5"/>
<gene>
    <name evidence="10" type="ordered locus">Saut_1331</name>
</gene>
<reference evidence="11" key="1">
    <citation type="journal article" date="2010" name="Stand. Genomic Sci.">
        <title>Complete genome sequence of Sulfurimonas autotrophica type strain (OK10).</title>
        <authorList>
            <person name="Sikorski J."/>
            <person name="Munk C."/>
            <person name="Lapidus A."/>
            <person name="Djao O."/>
            <person name="Lucas S."/>
            <person name="Glavina Del Rio T."/>
            <person name="Nolan M."/>
            <person name="Tice H."/>
            <person name="Han C."/>
            <person name="Cheng J."/>
            <person name="Tapia R."/>
            <person name="Goodwin L."/>
            <person name="Pitluck S."/>
            <person name="Liolios K."/>
            <person name="Ivanova N."/>
            <person name="Mavromatis K."/>
            <person name="Mikhailova N."/>
            <person name="Pati A."/>
            <person name="Sims D."/>
            <person name="Meincke L."/>
            <person name="Brettin T."/>
            <person name="Detter J."/>
            <person name="Chen A."/>
            <person name="Palaniappan K."/>
            <person name="Land M."/>
            <person name="Hauser L."/>
            <person name="Chang Y."/>
            <person name="Jeffries C."/>
            <person name="Rohde M."/>
            <person name="Lang E."/>
            <person name="Spring S."/>
            <person name="Goker M."/>
            <person name="Woyke T."/>
            <person name="Bristow J."/>
            <person name="Eisen J."/>
            <person name="Markowitz V."/>
            <person name="Hugenholtz P."/>
            <person name="Kyrpides N."/>
            <person name="Klenk H."/>
        </authorList>
    </citation>
    <scope>NUCLEOTIDE SEQUENCE [LARGE SCALE GENOMIC DNA]</scope>
    <source>
        <strain evidence="11">ATCC BAA-671 / DSM 16294 / JCM 11897 / OK10</strain>
    </source>
</reference>
<dbReference type="STRING" id="563040.Saut_1331"/>